<feature type="region of interest" description="Disordered" evidence="2">
    <location>
        <begin position="1"/>
        <end position="20"/>
    </location>
</feature>
<dbReference type="NCBIfam" id="TIGR03696">
    <property type="entry name" value="Rhs_assc_core"/>
    <property type="match status" value="1"/>
</dbReference>
<dbReference type="Gene3D" id="2.180.10.10">
    <property type="entry name" value="RHS repeat-associated core"/>
    <property type="match status" value="3"/>
</dbReference>
<dbReference type="EMBL" id="JAEACQ010000254">
    <property type="protein sequence ID" value="MBL7630812.1"/>
    <property type="molecule type" value="Genomic_DNA"/>
</dbReference>
<dbReference type="Pfam" id="PF20148">
    <property type="entry name" value="DUF6531"/>
    <property type="match status" value="1"/>
</dbReference>
<comment type="caution">
    <text evidence="5">The sequence shown here is derived from an EMBL/GenBank/DDBJ whole genome shotgun (WGS) entry which is preliminary data.</text>
</comment>
<dbReference type="InterPro" id="IPR031325">
    <property type="entry name" value="RHS_repeat"/>
</dbReference>
<feature type="domain" description="DUF6531" evidence="3">
    <location>
        <begin position="26"/>
        <end position="100"/>
    </location>
</feature>
<dbReference type="InterPro" id="IPR006530">
    <property type="entry name" value="YD"/>
</dbReference>
<accession>A0A937UR07</accession>
<feature type="compositionally biased region" description="Low complexity" evidence="2">
    <location>
        <begin position="275"/>
        <end position="301"/>
    </location>
</feature>
<feature type="region of interest" description="Disordered" evidence="2">
    <location>
        <begin position="272"/>
        <end position="336"/>
    </location>
</feature>
<proteinExistence type="predicted"/>
<gene>
    <name evidence="5" type="ORF">I7412_27355</name>
</gene>
<dbReference type="Proteomes" id="UP000604475">
    <property type="component" value="Unassembled WGS sequence"/>
</dbReference>
<feature type="compositionally biased region" description="Low complexity" evidence="2">
    <location>
        <begin position="311"/>
        <end position="321"/>
    </location>
</feature>
<dbReference type="Pfam" id="PF05593">
    <property type="entry name" value="RHS_repeat"/>
    <property type="match status" value="2"/>
</dbReference>
<organism evidence="5 6">
    <name type="scientific">Frankia nepalensis</name>
    <dbReference type="NCBI Taxonomy" id="1836974"/>
    <lineage>
        <taxon>Bacteria</taxon>
        <taxon>Bacillati</taxon>
        <taxon>Actinomycetota</taxon>
        <taxon>Actinomycetes</taxon>
        <taxon>Frankiales</taxon>
        <taxon>Frankiaceae</taxon>
        <taxon>Frankia</taxon>
    </lineage>
</organism>
<dbReference type="PANTHER" id="PTHR32305">
    <property type="match status" value="1"/>
</dbReference>
<evidence type="ECO:0000256" key="1">
    <source>
        <dbReference type="ARBA" id="ARBA00022737"/>
    </source>
</evidence>
<reference evidence="5" key="1">
    <citation type="submission" date="2020-12" db="EMBL/GenBank/DDBJ databases">
        <title>Genomic characterization of non-nitrogen-fixing Frankia strains.</title>
        <authorList>
            <person name="Carlos-Shanley C."/>
            <person name="Guerra T."/>
            <person name="Hahn D."/>
        </authorList>
    </citation>
    <scope>NUCLEOTIDE SEQUENCE</scope>
    <source>
        <strain evidence="5">CN6</strain>
    </source>
</reference>
<dbReference type="NCBIfam" id="TIGR01643">
    <property type="entry name" value="YD_repeat_2x"/>
    <property type="match status" value="3"/>
</dbReference>
<name>A0A937UR07_9ACTN</name>
<feature type="domain" description="Teneurin-like YD-shell" evidence="4">
    <location>
        <begin position="845"/>
        <end position="1116"/>
    </location>
</feature>
<dbReference type="InterPro" id="IPR045351">
    <property type="entry name" value="DUF6531"/>
</dbReference>
<evidence type="ECO:0000256" key="2">
    <source>
        <dbReference type="SAM" id="MobiDB-lite"/>
    </source>
</evidence>
<dbReference type="InterPro" id="IPR022385">
    <property type="entry name" value="Rhs_assc_core"/>
</dbReference>
<keyword evidence="6" id="KW-1185">Reference proteome</keyword>
<dbReference type="InterPro" id="IPR056823">
    <property type="entry name" value="TEN-like_YD-shell"/>
</dbReference>
<evidence type="ECO:0000313" key="6">
    <source>
        <dbReference type="Proteomes" id="UP000604475"/>
    </source>
</evidence>
<dbReference type="Pfam" id="PF25023">
    <property type="entry name" value="TEN_YD-shell"/>
    <property type="match status" value="1"/>
</dbReference>
<dbReference type="InterPro" id="IPR050708">
    <property type="entry name" value="T6SS_VgrG/RHS"/>
</dbReference>
<keyword evidence="1" id="KW-0677">Repeat</keyword>
<protein>
    <submittedName>
        <fullName evidence="5">RHS repeat-associated core domain-containing protein</fullName>
    </submittedName>
</protein>
<evidence type="ECO:0000259" key="4">
    <source>
        <dbReference type="Pfam" id="PF25023"/>
    </source>
</evidence>
<sequence>MQPPTLTEQGGAPNPSERQPECALAGPVNCASGAFWAQFTDFSLPAPGGPLELVRTYSSVNAGKDVGFGLGWSFNYGMKLEHSGDGTVVIYQENGSTVTFTVGADGEYEAPPRVLASLRREGDTHVLTRRGGGGSFGFDANGQLQWTKTLSGERTDVVRGVKDGYPALTVGRPGSYRKLVFRYDAAGRHIEEVIEEVGVPKQRTATFVYTDDGELDRVTEPDTVIWDFRYDEHHLLEEEIKQPGTKTSIEYYPDGRVESVRELARKEPTRFTYVGTPFTTPPGGSATATAPSVSATRATPSVTATANATMSPRPSSSSPSSGVATPNAGGATTMTDPAGHVTSYVFDGQARLTELAEGAGGERGTIRYSYPLVGDVGLPTAVVDQRGKTTTYEYDDAGNIATLTDPLGRTTTYTYTEDGRPESVTLPSGVTSFLVYDDGGLATSVDAEDRATGYDVSPDHLDQVTSIAEPGRARTSFTYDPVTGDLVGSVQGTWQKTLSGYGRSGELTCQVMVEAEAPDAVCEEAKNPTRYSYDDHGRLASVTSGDATTAVTYDTFQTDPEKADTGSSATTVTDAAGYITKTRKDFAGRTLDTQRSRDGATPAIQGVVVTYNDDDTPRTVTDAAGNATEYAYDTRGRIRQISDILRGRTRYEYDLAGNLVKLVHSGDGGPEEATEYRYDDANQLVGISYSVDRTSVHFEYTSDGHRGTMKVGEKVTGYYYDCAGRVLAVVHGDRASDAEKHHCKLDELPELRGGEDVGYRYDEAGRRVEIIYPGNRRVLYDYSLYDDRRVVEVTDWKANRTRFAYAPDGLLSEITYPNGVRVTYTQNEVVVHKTGGDNDDEPMATFTYQRNEIGQITQTTIVGPGVPEGWNDTFDYQPSGQLASINCQPEECGGTYAYHGTGGITRFPDGTQIAIDPQGRITGQTRPGKKPVNSFAYNGSGARTRTVRSDGQGVQLGYDQEDRLTGYDCDDDGEDCRVHYTYDGDGLLVGRTQHGRDTVPFTWDVSGKNPLLIGDGVVSYLYGPGGEPFEQVSGDSPTYLITDPQRSVRLVTDPSGEWTASYTYSPYGHVDFSEVRGAGSLLQFNGQYTDHACNCQYLRARFYDLDTAAFFTPDPELATTGTPYGFAGGDPLNRVDPSGQFPEWLAATVVRATVLAVNVLSSGTDLPGLAAFTGAAGELTDLVDFDSAGEVIGAVAQFAGGPSTDNPNARSPGATRKHTWSKLRAAGSAFVRAVKKGVQVISNGARWIADKIRSSPVARYLGPIGDAYSIYQECVGPSANAAGCGLAILSLAGGPTMDAALTAVDVGMAVA</sequence>
<dbReference type="PANTHER" id="PTHR32305:SF15">
    <property type="entry name" value="PROTEIN RHSA-RELATED"/>
    <property type="match status" value="1"/>
</dbReference>
<evidence type="ECO:0000313" key="5">
    <source>
        <dbReference type="EMBL" id="MBL7630812.1"/>
    </source>
</evidence>
<dbReference type="RefSeq" id="WP_203000148.1">
    <property type="nucleotide sequence ID" value="NZ_JADWYU010000132.1"/>
</dbReference>
<evidence type="ECO:0000259" key="3">
    <source>
        <dbReference type="Pfam" id="PF20148"/>
    </source>
</evidence>